<feature type="compositionally biased region" description="Low complexity" evidence="1">
    <location>
        <begin position="219"/>
        <end position="231"/>
    </location>
</feature>
<protein>
    <submittedName>
        <fullName evidence="2">Uncharacterized protein</fullName>
    </submittedName>
</protein>
<feature type="compositionally biased region" description="Basic residues" evidence="1">
    <location>
        <begin position="547"/>
        <end position="561"/>
    </location>
</feature>
<dbReference type="OrthoDB" id="332663at2759"/>
<dbReference type="EMBL" id="DF157097">
    <property type="protein sequence ID" value="GAB65352.1"/>
    <property type="molecule type" value="Genomic_DNA"/>
</dbReference>
<dbReference type="RefSeq" id="XP_004221299.1">
    <property type="nucleotide sequence ID" value="XM_004221251.1"/>
</dbReference>
<organism evidence="2 3">
    <name type="scientific">Plasmodium cynomolgi (strain B)</name>
    <dbReference type="NCBI Taxonomy" id="1120755"/>
    <lineage>
        <taxon>Eukaryota</taxon>
        <taxon>Sar</taxon>
        <taxon>Alveolata</taxon>
        <taxon>Apicomplexa</taxon>
        <taxon>Aconoidasida</taxon>
        <taxon>Haemosporida</taxon>
        <taxon>Plasmodiidae</taxon>
        <taxon>Plasmodium</taxon>
        <taxon>Plasmodium (Plasmodium)</taxon>
    </lineage>
</organism>
<sequence length="924" mass="105998">MTKLKKIKEDYLTILNLHKEFVDKYEEEKSFRETIKTYQSNELAKDFSYAVFFIHLFVRGAYLNGEALTEALAKDNRGDAEAKDHVPLLPMDESNPDQHSQIRIKSLKNSIAFLNGRNTRLLMCDYLKVLMNNIQNENEISSNFLILEYVTSHETKQQNNYTQICNMYKLKGHVKEEQSILSYSLNSVKERVGSSFPSGGGGHILENSQNDHIGKNPDENNVQKNNNDVNNSMGLTTNGDRSGEVISPSADDTPKGNDSKERDNSPQKKSNTDVVQMNELLFNKILNNFVTELRSFFFSVIAKIQTSQVVSQLITCFADICLSLTPYYVHIVNCIEILSDFANIIPVRHMDHLMTFFQRNKNIFIEKYKEFQNFVIFNDPIKTQSVGARLIGFIKNLQKKNSLNRKQKSMNRCKNTANDESLIFNEFELSIQQNVKNHAKIRELIWAEINSLCTEASPNGGSSSGGDAKPDGDREDRADCEDRADRADRSDRADRRDDPTKGDKPKENPLDNRENSERSEHCQHRQPCQHCQRGELDEATHPTSKDKKAHTNGKDSTRKRKRDEEDTPDQVTHTDKKDMKRSKRNKLNESQNEENKNYKVYLAYLYLISFVRYPEMCTAQNCAPLEDAYHSFNLFLAHIKNIKKKNLINVKIVREYLYNAEIDFLGNIHIYNMLIRDKNFLCVFFFNILLVLNYLNIDLSILTPTTNEGLSTEYKTTDSKGKEMTRSNSSTHNVDHGNQYSSTHSLEVTKNSEDKGGNSPFSRNSSRTYSKNSKEGISHMGSNTSSVISKGRDNDSAPIGISGSSRGTQNTPKESKEVKDVRDVKDTNSSDIKGKDHQSVSERIKNILHSFVKDLLRYLGNCKNLQYFMNLLASEHCWYTWKKQLTGKPIKENSESPFEFLHVEDQSKRKKKTKNKKRIIVTTE</sequence>
<dbReference type="VEuPathDB" id="PlasmoDB:PCYB_053700"/>
<keyword evidence="3" id="KW-1185">Reference proteome</keyword>
<feature type="region of interest" description="Disordered" evidence="1">
    <location>
        <begin position="710"/>
        <end position="837"/>
    </location>
</feature>
<evidence type="ECO:0000313" key="2">
    <source>
        <dbReference type="EMBL" id="GAB65352.1"/>
    </source>
</evidence>
<feature type="compositionally biased region" description="Polar residues" evidence="1">
    <location>
        <begin position="802"/>
        <end position="812"/>
    </location>
</feature>
<dbReference type="OMA" id="LMCDYLK"/>
<gene>
    <name evidence="2" type="ORF">PCYB_053700</name>
</gene>
<dbReference type="KEGG" id="pcy:PCYB_053700"/>
<evidence type="ECO:0000313" key="3">
    <source>
        <dbReference type="Proteomes" id="UP000006319"/>
    </source>
</evidence>
<feature type="region of interest" description="Disordered" evidence="1">
    <location>
        <begin position="192"/>
        <end position="272"/>
    </location>
</feature>
<feature type="compositionally biased region" description="Basic and acidic residues" evidence="1">
    <location>
        <begin position="532"/>
        <end position="546"/>
    </location>
</feature>
<dbReference type="AlphaFoldDB" id="K6V878"/>
<reference evidence="2 3" key="1">
    <citation type="journal article" date="2012" name="Nat. Genet.">
        <title>Plasmodium cynomolgi genome sequences provide insight into Plasmodium vivax and the monkey malaria clade.</title>
        <authorList>
            <person name="Tachibana S."/>
            <person name="Sullivan S.A."/>
            <person name="Kawai S."/>
            <person name="Nakamura S."/>
            <person name="Kim H.R."/>
            <person name="Goto N."/>
            <person name="Arisue N."/>
            <person name="Palacpac N.M.Q."/>
            <person name="Honma H."/>
            <person name="Yagi M."/>
            <person name="Tougan T."/>
            <person name="Katakai Y."/>
            <person name="Kaneko O."/>
            <person name="Mita T."/>
            <person name="Kita K."/>
            <person name="Yasutomi Y."/>
            <person name="Sutton P.L."/>
            <person name="Shakhbatyan R."/>
            <person name="Horii T."/>
            <person name="Yasunaga T."/>
            <person name="Barnwell J.W."/>
            <person name="Escalante A.A."/>
            <person name="Carlton J.M."/>
            <person name="Tanabe K."/>
        </authorList>
    </citation>
    <scope>NUCLEOTIDE SEQUENCE [LARGE SCALE GENOMIC DNA]</scope>
    <source>
        <strain evidence="2 3">B</strain>
    </source>
</reference>
<accession>K6V878</accession>
<feature type="compositionally biased region" description="Polar residues" evidence="1">
    <location>
        <begin position="726"/>
        <end position="749"/>
    </location>
</feature>
<feature type="region of interest" description="Disordered" evidence="1">
    <location>
        <begin position="455"/>
        <end position="592"/>
    </location>
</feature>
<dbReference type="eggNOG" id="ENOG502RXW9">
    <property type="taxonomic scope" value="Eukaryota"/>
</dbReference>
<proteinExistence type="predicted"/>
<dbReference type="GeneID" id="14691452"/>
<evidence type="ECO:0000256" key="1">
    <source>
        <dbReference type="SAM" id="MobiDB-lite"/>
    </source>
</evidence>
<feature type="compositionally biased region" description="Basic and acidic residues" evidence="1">
    <location>
        <begin position="468"/>
        <end position="523"/>
    </location>
</feature>
<name>K6V878_PLACD</name>
<dbReference type="PhylomeDB" id="K6V878"/>
<feature type="compositionally biased region" description="Basic and acidic residues" evidence="1">
    <location>
        <begin position="252"/>
        <end position="266"/>
    </location>
</feature>
<feature type="compositionally biased region" description="Basic and acidic residues" evidence="1">
    <location>
        <begin position="813"/>
        <end position="837"/>
    </location>
</feature>
<dbReference type="Proteomes" id="UP000006319">
    <property type="component" value="Chromosome 5"/>
</dbReference>
<feature type="compositionally biased region" description="Basic and acidic residues" evidence="1">
    <location>
        <begin position="715"/>
        <end position="725"/>
    </location>
</feature>
<feature type="compositionally biased region" description="Polar residues" evidence="1">
    <location>
        <begin position="759"/>
        <end position="771"/>
    </location>
</feature>